<comment type="caution">
    <text evidence="1">The sequence shown here is derived from an EMBL/GenBank/DDBJ whole genome shotgun (WGS) entry which is preliminary data.</text>
</comment>
<reference evidence="1 2" key="1">
    <citation type="submission" date="2019-08" db="EMBL/GenBank/DDBJ databases">
        <title>In-depth cultivation of the pig gut microbiome towards novel bacterial diversity and tailored functional studies.</title>
        <authorList>
            <person name="Wylensek D."/>
            <person name="Hitch T.C.A."/>
            <person name="Clavel T."/>
        </authorList>
    </citation>
    <scope>NUCLEOTIDE SEQUENCE [LARGE SCALE GENOMIC DNA]</scope>
    <source>
        <strain evidence="1 2">WCA-693-APC-5D-A</strain>
    </source>
</reference>
<accession>A0A6I2UGR7</accession>
<name>A0A6I2UGR7_9FIRM</name>
<protein>
    <submittedName>
        <fullName evidence="1">Uncharacterized protein</fullName>
    </submittedName>
</protein>
<dbReference type="EMBL" id="VUNR01000005">
    <property type="protein sequence ID" value="MSU08212.1"/>
    <property type="molecule type" value="Genomic_DNA"/>
</dbReference>
<dbReference type="RefSeq" id="WP_154406368.1">
    <property type="nucleotide sequence ID" value="NZ_VUNR01000005.1"/>
</dbReference>
<dbReference type="Proteomes" id="UP000433181">
    <property type="component" value="Unassembled WGS sequence"/>
</dbReference>
<evidence type="ECO:0000313" key="2">
    <source>
        <dbReference type="Proteomes" id="UP000433181"/>
    </source>
</evidence>
<sequence>MNKTAKQYKKDRGEIHFESEVSSTMGKAKLSLAAYGQRVWTFEYGKGKGTGTFEKTNYTLPTSFHKTKIFRQYTGNPARNPMRKVYQLYANRPSKRKNKITVRRKRGDVVQEYEMSYPKLISTPIKSNRVMDKNGLMRLMTKKEQLAESNIGWRQQIIGLFTIYSRPGTYTDLDGK</sequence>
<dbReference type="AlphaFoldDB" id="A0A6I2UGR7"/>
<gene>
    <name evidence="1" type="ORF">FYJ84_04300</name>
</gene>
<evidence type="ECO:0000313" key="1">
    <source>
        <dbReference type="EMBL" id="MSU08212.1"/>
    </source>
</evidence>
<proteinExistence type="predicted"/>
<dbReference type="GeneID" id="96778126"/>
<organism evidence="1 2">
    <name type="scientific">Anaerovibrio slackiae</name>
    <dbReference type="NCBI Taxonomy" id="2652309"/>
    <lineage>
        <taxon>Bacteria</taxon>
        <taxon>Bacillati</taxon>
        <taxon>Bacillota</taxon>
        <taxon>Negativicutes</taxon>
        <taxon>Selenomonadales</taxon>
        <taxon>Selenomonadaceae</taxon>
        <taxon>Anaerovibrio</taxon>
    </lineage>
</organism>
<keyword evidence="2" id="KW-1185">Reference proteome</keyword>